<evidence type="ECO:0000259" key="1">
    <source>
        <dbReference type="PROSITE" id="PS51819"/>
    </source>
</evidence>
<dbReference type="RefSeq" id="WP_109763424.1">
    <property type="nucleotide sequence ID" value="NZ_QGGU01000006.1"/>
</dbReference>
<organism evidence="2 3">
    <name type="scientific">Pleionea mediterranea</name>
    <dbReference type="NCBI Taxonomy" id="523701"/>
    <lineage>
        <taxon>Bacteria</taxon>
        <taxon>Pseudomonadati</taxon>
        <taxon>Pseudomonadota</taxon>
        <taxon>Gammaproteobacteria</taxon>
        <taxon>Oceanospirillales</taxon>
        <taxon>Pleioneaceae</taxon>
        <taxon>Pleionea</taxon>
    </lineage>
</organism>
<feature type="domain" description="VOC" evidence="1">
    <location>
        <begin position="142"/>
        <end position="257"/>
    </location>
</feature>
<dbReference type="AlphaFoldDB" id="A0A316FSR1"/>
<dbReference type="InterPro" id="IPR004360">
    <property type="entry name" value="Glyas_Fos-R_dOase_dom"/>
</dbReference>
<gene>
    <name evidence="2" type="ORF">C8D97_10643</name>
</gene>
<reference evidence="2 3" key="1">
    <citation type="submission" date="2018-05" db="EMBL/GenBank/DDBJ databases">
        <title>Genomic Encyclopedia of Type Strains, Phase IV (KMG-IV): sequencing the most valuable type-strain genomes for metagenomic binning, comparative biology and taxonomic classification.</title>
        <authorList>
            <person name="Goeker M."/>
        </authorList>
    </citation>
    <scope>NUCLEOTIDE SEQUENCE [LARGE SCALE GENOMIC DNA]</scope>
    <source>
        <strain evidence="2 3">DSM 25350</strain>
    </source>
</reference>
<dbReference type="Proteomes" id="UP000245790">
    <property type="component" value="Unassembled WGS sequence"/>
</dbReference>
<dbReference type="PROSITE" id="PS51819">
    <property type="entry name" value="VOC"/>
    <property type="match status" value="2"/>
</dbReference>
<dbReference type="InterPro" id="IPR037523">
    <property type="entry name" value="VOC_core"/>
</dbReference>
<dbReference type="OrthoDB" id="9793039at2"/>
<dbReference type="SUPFAM" id="SSF54593">
    <property type="entry name" value="Glyoxalase/Bleomycin resistance protein/Dihydroxybiphenyl dioxygenase"/>
    <property type="match status" value="2"/>
</dbReference>
<dbReference type="PANTHER" id="PTHR33993:SF14">
    <property type="entry name" value="GB|AAF24581.1"/>
    <property type="match status" value="1"/>
</dbReference>
<feature type="domain" description="VOC" evidence="1">
    <location>
        <begin position="11"/>
        <end position="128"/>
    </location>
</feature>
<sequence>MGQRTEYKPGTFCWPELATTDANAAKKFYGDLMGWQAIDMPTEQGSYTFWQLDEKTVGAMYPLTAEQRERSIPPHWICYVSVTDLDVSLKKLTSLGGSVSLGPHEVGEAGRMAFVQDPQGANFALWQPLNNAGAEIVNEPGTLCWNELATTDAAAAEKFYSELFGWTAQTEDMSMGPYTVFSNGEQAAGGVMQMNEEWGDIPPHWMTYFSVADTDAECEKIKSLGGSVCVEPFYVPEVGKLAVINDPQGATFSIIKLDAPDP</sequence>
<name>A0A316FSR1_9GAMM</name>
<dbReference type="InterPro" id="IPR029068">
    <property type="entry name" value="Glyas_Bleomycin-R_OHBP_Dase"/>
</dbReference>
<evidence type="ECO:0000313" key="3">
    <source>
        <dbReference type="Proteomes" id="UP000245790"/>
    </source>
</evidence>
<accession>A0A316FSR1</accession>
<dbReference type="Pfam" id="PF00903">
    <property type="entry name" value="Glyoxalase"/>
    <property type="match status" value="2"/>
</dbReference>
<evidence type="ECO:0000313" key="2">
    <source>
        <dbReference type="EMBL" id="PWK50756.1"/>
    </source>
</evidence>
<dbReference type="CDD" id="cd07247">
    <property type="entry name" value="SgaA_N_like"/>
    <property type="match status" value="2"/>
</dbReference>
<dbReference type="EMBL" id="QGGU01000006">
    <property type="protein sequence ID" value="PWK50756.1"/>
    <property type="molecule type" value="Genomic_DNA"/>
</dbReference>
<protein>
    <recommendedName>
        <fullName evidence="1">VOC domain-containing protein</fullName>
    </recommendedName>
</protein>
<proteinExistence type="predicted"/>
<dbReference type="InterPro" id="IPR052164">
    <property type="entry name" value="Anthracycline_SecMetBiosynth"/>
</dbReference>
<comment type="caution">
    <text evidence="2">The sequence shown here is derived from an EMBL/GenBank/DDBJ whole genome shotgun (WGS) entry which is preliminary data.</text>
</comment>
<dbReference type="PANTHER" id="PTHR33993">
    <property type="entry name" value="GLYOXALASE-RELATED"/>
    <property type="match status" value="1"/>
</dbReference>
<keyword evidence="3" id="KW-1185">Reference proteome</keyword>
<dbReference type="Gene3D" id="3.10.180.10">
    <property type="entry name" value="2,3-Dihydroxybiphenyl 1,2-Dioxygenase, domain 1"/>
    <property type="match status" value="2"/>
</dbReference>